<name>A0A645AGZ0_9ZZZZ</name>
<sequence length="117" mass="13066">MYTFLAFKLFILFKSSVLTCFPLTKIIGASNFFARGAALNPSGKFSPFTITKLSAMLHPLSNIFNDVSYLFVPEILVTSGSAETLCIGTNTFEISTVTNKHNIFFAFFIKSSYNLYF</sequence>
<evidence type="ECO:0000313" key="1">
    <source>
        <dbReference type="EMBL" id="MPM51968.1"/>
    </source>
</evidence>
<organism evidence="1">
    <name type="scientific">bioreactor metagenome</name>
    <dbReference type="NCBI Taxonomy" id="1076179"/>
    <lineage>
        <taxon>unclassified sequences</taxon>
        <taxon>metagenomes</taxon>
        <taxon>ecological metagenomes</taxon>
    </lineage>
</organism>
<dbReference type="AlphaFoldDB" id="A0A645AGZ0"/>
<dbReference type="EMBL" id="VSSQ01013654">
    <property type="protein sequence ID" value="MPM51968.1"/>
    <property type="molecule type" value="Genomic_DNA"/>
</dbReference>
<protein>
    <submittedName>
        <fullName evidence="1">Uncharacterized protein</fullName>
    </submittedName>
</protein>
<comment type="caution">
    <text evidence="1">The sequence shown here is derived from an EMBL/GenBank/DDBJ whole genome shotgun (WGS) entry which is preliminary data.</text>
</comment>
<gene>
    <name evidence="1" type="ORF">SDC9_98721</name>
</gene>
<reference evidence="1" key="1">
    <citation type="submission" date="2019-08" db="EMBL/GenBank/DDBJ databases">
        <authorList>
            <person name="Kucharzyk K."/>
            <person name="Murdoch R.W."/>
            <person name="Higgins S."/>
            <person name="Loffler F."/>
        </authorList>
    </citation>
    <scope>NUCLEOTIDE SEQUENCE</scope>
</reference>
<proteinExistence type="predicted"/>
<accession>A0A645AGZ0</accession>